<gene>
    <name evidence="2" type="ORF">UFOPK3772_00765</name>
</gene>
<feature type="compositionally biased region" description="Basic and acidic residues" evidence="1">
    <location>
        <begin position="97"/>
        <end position="111"/>
    </location>
</feature>
<evidence type="ECO:0000313" key="2">
    <source>
        <dbReference type="EMBL" id="CAB4938827.1"/>
    </source>
</evidence>
<feature type="compositionally biased region" description="Acidic residues" evidence="1">
    <location>
        <begin position="112"/>
        <end position="123"/>
    </location>
</feature>
<proteinExistence type="predicted"/>
<dbReference type="EMBL" id="CAFBNE010000016">
    <property type="protein sequence ID" value="CAB4938827.1"/>
    <property type="molecule type" value="Genomic_DNA"/>
</dbReference>
<sequence length="123" mass="13242">MIDVIAIDSRSSPKIRLTMLSPLSPSAFSILQAPEHERQCDPGDDHDHVSHAALPRVSLAESDDPGNRARTGSLWYGERGLEGNLSPGGRRSAGCCGEEHRGKGKDPHDGEERDDCGDEVVTV</sequence>
<feature type="compositionally biased region" description="Basic and acidic residues" evidence="1">
    <location>
        <begin position="37"/>
        <end position="50"/>
    </location>
</feature>
<evidence type="ECO:0000256" key="1">
    <source>
        <dbReference type="SAM" id="MobiDB-lite"/>
    </source>
</evidence>
<organism evidence="2">
    <name type="scientific">freshwater metagenome</name>
    <dbReference type="NCBI Taxonomy" id="449393"/>
    <lineage>
        <taxon>unclassified sequences</taxon>
        <taxon>metagenomes</taxon>
        <taxon>ecological metagenomes</taxon>
    </lineage>
</organism>
<protein>
    <submittedName>
        <fullName evidence="2">Unannotated protein</fullName>
    </submittedName>
</protein>
<dbReference type="AlphaFoldDB" id="A0A6J7J837"/>
<name>A0A6J7J837_9ZZZZ</name>
<accession>A0A6J7J837</accession>
<feature type="region of interest" description="Disordered" evidence="1">
    <location>
        <begin position="37"/>
        <end position="123"/>
    </location>
</feature>
<reference evidence="2" key="1">
    <citation type="submission" date="2020-05" db="EMBL/GenBank/DDBJ databases">
        <authorList>
            <person name="Chiriac C."/>
            <person name="Salcher M."/>
            <person name="Ghai R."/>
            <person name="Kavagutti S V."/>
        </authorList>
    </citation>
    <scope>NUCLEOTIDE SEQUENCE</scope>
</reference>